<sequence>SKTEMRQTHWQPEQTAESINQSGRGKSGQAKLQPSDFSKSNHLRYYVETRSLEKSSSNDIRT</sequence>
<reference evidence="2" key="1">
    <citation type="submission" date="2020-11" db="EMBL/GenBank/DDBJ databases">
        <authorList>
            <person name="Whitehead M."/>
        </authorList>
    </citation>
    <scope>NUCLEOTIDE SEQUENCE</scope>
    <source>
        <strain evidence="2">EGII</strain>
    </source>
</reference>
<name>A0A811UEM7_CERCA</name>
<protein>
    <submittedName>
        <fullName evidence="2">(Mediterranean fruit fly) hypothetical protein</fullName>
    </submittedName>
</protein>
<dbReference type="AlphaFoldDB" id="A0A811UEM7"/>
<feature type="compositionally biased region" description="Polar residues" evidence="1">
    <location>
        <begin position="8"/>
        <end position="40"/>
    </location>
</feature>
<proteinExistence type="predicted"/>
<dbReference type="Proteomes" id="UP000606786">
    <property type="component" value="Unassembled WGS sequence"/>
</dbReference>
<evidence type="ECO:0000256" key="1">
    <source>
        <dbReference type="SAM" id="MobiDB-lite"/>
    </source>
</evidence>
<feature type="region of interest" description="Disordered" evidence="1">
    <location>
        <begin position="1"/>
        <end position="62"/>
    </location>
</feature>
<evidence type="ECO:0000313" key="2">
    <source>
        <dbReference type="EMBL" id="CAD6997692.1"/>
    </source>
</evidence>
<comment type="caution">
    <text evidence="2">The sequence shown here is derived from an EMBL/GenBank/DDBJ whole genome shotgun (WGS) entry which is preliminary data.</text>
</comment>
<organism evidence="2 3">
    <name type="scientific">Ceratitis capitata</name>
    <name type="common">Mediterranean fruit fly</name>
    <name type="synonym">Tephritis capitata</name>
    <dbReference type="NCBI Taxonomy" id="7213"/>
    <lineage>
        <taxon>Eukaryota</taxon>
        <taxon>Metazoa</taxon>
        <taxon>Ecdysozoa</taxon>
        <taxon>Arthropoda</taxon>
        <taxon>Hexapoda</taxon>
        <taxon>Insecta</taxon>
        <taxon>Pterygota</taxon>
        <taxon>Neoptera</taxon>
        <taxon>Endopterygota</taxon>
        <taxon>Diptera</taxon>
        <taxon>Brachycera</taxon>
        <taxon>Muscomorpha</taxon>
        <taxon>Tephritoidea</taxon>
        <taxon>Tephritidae</taxon>
        <taxon>Ceratitis</taxon>
        <taxon>Ceratitis</taxon>
    </lineage>
</organism>
<dbReference type="EMBL" id="CAJHJT010000012">
    <property type="protein sequence ID" value="CAD6997692.1"/>
    <property type="molecule type" value="Genomic_DNA"/>
</dbReference>
<evidence type="ECO:0000313" key="3">
    <source>
        <dbReference type="Proteomes" id="UP000606786"/>
    </source>
</evidence>
<keyword evidence="3" id="KW-1185">Reference proteome</keyword>
<gene>
    <name evidence="2" type="ORF">CCAP1982_LOCUS6323</name>
</gene>
<feature type="non-terminal residue" evidence="2">
    <location>
        <position position="1"/>
    </location>
</feature>
<accession>A0A811UEM7</accession>